<dbReference type="SMART" id="SM00851">
    <property type="entry name" value="MGS"/>
    <property type="match status" value="1"/>
</dbReference>
<dbReference type="InterPro" id="IPR002695">
    <property type="entry name" value="PurH-like"/>
</dbReference>
<evidence type="ECO:0000256" key="11">
    <source>
        <dbReference type="ARBA" id="ARBA00023268"/>
    </source>
</evidence>
<evidence type="ECO:0000256" key="14">
    <source>
        <dbReference type="ARBA" id="ARBA00047515"/>
    </source>
</evidence>
<keyword evidence="8" id="KW-0808">Transferase</keyword>
<dbReference type="PIRSF" id="PIRSF000414">
    <property type="entry name" value="AICARFT_IMPCHas"/>
    <property type="match status" value="1"/>
</dbReference>
<dbReference type="GO" id="GO:0005829">
    <property type="term" value="C:cytosol"/>
    <property type="evidence" value="ECO:0007669"/>
    <property type="project" value="TreeGrafter"/>
</dbReference>
<comment type="catalytic activity">
    <reaction evidence="1">
        <text>10-formyldihydrofolate + 5-amino-1-(5-phospho-beta-D-ribosyl)imidazole-4-carboxamide = 5-formamido-1-(5-phospho-D-ribosyl)imidazole-4-carboxamide + 7,8-dihydrofolate</text>
        <dbReference type="Rhea" id="RHEA:59144"/>
        <dbReference type="ChEBI" id="CHEBI:57451"/>
        <dbReference type="ChEBI" id="CHEBI:57452"/>
        <dbReference type="ChEBI" id="CHEBI:58467"/>
        <dbReference type="ChEBI" id="CHEBI:58475"/>
    </reaction>
    <physiologicalReaction direction="left-to-right" evidence="1">
        <dbReference type="Rhea" id="RHEA:59145"/>
    </physiologicalReaction>
</comment>
<keyword evidence="9" id="KW-0658">Purine biosynthesis</keyword>
<dbReference type="FunFam" id="3.40.50.1380:FF:000003">
    <property type="entry name" value="Bifunctional purine biosynthesis protein"/>
    <property type="match status" value="1"/>
</dbReference>
<feature type="region of interest" description="Disordered" evidence="16">
    <location>
        <begin position="1"/>
        <end position="21"/>
    </location>
</feature>
<reference evidence="18" key="2">
    <citation type="journal article" date="2023" name="Science">
        <title>Genomic signatures of disease resistance in endangered staghorn corals.</title>
        <authorList>
            <person name="Vollmer S.V."/>
            <person name="Selwyn J.D."/>
            <person name="Despard B.A."/>
            <person name="Roesel C.L."/>
        </authorList>
    </citation>
    <scope>NUCLEOTIDE SEQUENCE</scope>
    <source>
        <strain evidence="18">K2</strain>
    </source>
</reference>
<dbReference type="Gene3D" id="3.40.50.1380">
    <property type="entry name" value="Methylglyoxal synthase-like domain"/>
    <property type="match status" value="1"/>
</dbReference>
<dbReference type="NCBIfam" id="TIGR00355">
    <property type="entry name" value="purH"/>
    <property type="match status" value="1"/>
</dbReference>
<evidence type="ECO:0000313" key="19">
    <source>
        <dbReference type="Proteomes" id="UP001249851"/>
    </source>
</evidence>
<dbReference type="EMBL" id="JARQWQ010000043">
    <property type="protein sequence ID" value="KAK2558620.1"/>
    <property type="molecule type" value="Genomic_DNA"/>
</dbReference>
<evidence type="ECO:0000256" key="13">
    <source>
        <dbReference type="ARBA" id="ARBA00046691"/>
    </source>
</evidence>
<evidence type="ECO:0000256" key="2">
    <source>
        <dbReference type="ARBA" id="ARBA00004844"/>
    </source>
</evidence>
<comment type="similarity">
    <text evidence="4">Belongs to the PurH family.</text>
</comment>
<evidence type="ECO:0000256" key="12">
    <source>
        <dbReference type="ARBA" id="ARBA00032307"/>
    </source>
</evidence>
<dbReference type="Pfam" id="PF02142">
    <property type="entry name" value="MGS"/>
    <property type="match status" value="1"/>
</dbReference>
<evidence type="ECO:0000256" key="6">
    <source>
        <dbReference type="ARBA" id="ARBA00012712"/>
    </source>
</evidence>
<feature type="domain" description="MGS-like" evidence="17">
    <location>
        <begin position="32"/>
        <end position="181"/>
    </location>
</feature>
<evidence type="ECO:0000256" key="15">
    <source>
        <dbReference type="ARBA" id="ARBA00048341"/>
    </source>
</evidence>
<keyword evidence="10" id="KW-0378">Hydrolase</keyword>
<keyword evidence="19" id="KW-1185">Reference proteome</keyword>
<evidence type="ECO:0000256" key="5">
    <source>
        <dbReference type="ARBA" id="ARBA00012253"/>
    </source>
</evidence>
<organism evidence="18 19">
    <name type="scientific">Acropora cervicornis</name>
    <name type="common">Staghorn coral</name>
    <dbReference type="NCBI Taxonomy" id="6130"/>
    <lineage>
        <taxon>Eukaryota</taxon>
        <taxon>Metazoa</taxon>
        <taxon>Cnidaria</taxon>
        <taxon>Anthozoa</taxon>
        <taxon>Hexacorallia</taxon>
        <taxon>Scleractinia</taxon>
        <taxon>Astrocoeniina</taxon>
        <taxon>Acroporidae</taxon>
        <taxon>Acropora</taxon>
    </lineage>
</organism>
<evidence type="ECO:0000256" key="3">
    <source>
        <dbReference type="ARBA" id="ARBA00004954"/>
    </source>
</evidence>
<dbReference type="AlphaFoldDB" id="A0AAD9V2R5"/>
<keyword evidence="11" id="KW-0511">Multifunctional enzyme</keyword>
<evidence type="ECO:0000256" key="4">
    <source>
        <dbReference type="ARBA" id="ARBA00007667"/>
    </source>
</evidence>
<dbReference type="SUPFAM" id="SSF52335">
    <property type="entry name" value="Methylglyoxal synthase-like"/>
    <property type="match status" value="1"/>
</dbReference>
<comment type="pathway">
    <text evidence="2">Purine metabolism; IMP biosynthesis via de novo pathway; IMP from 5-formamido-1-(5-phospho-D-ribosyl)imidazole-4-carboxamide: step 1/1.</text>
</comment>
<comment type="subunit">
    <text evidence="13">Homodimer. Associates with internalized INSR complexes on Golgi/endosomal membranes. Interacts with INSR; ATIC together with PRKAA2/AMPK2 and HACD3/PTPLAD1 is proposed to be part of a signaling network regulating INSR autophosphorylation and endocytosis.</text>
</comment>
<dbReference type="GO" id="GO:0003937">
    <property type="term" value="F:IMP cyclohydrolase activity"/>
    <property type="evidence" value="ECO:0007669"/>
    <property type="project" value="UniProtKB-EC"/>
</dbReference>
<comment type="pathway">
    <text evidence="3">Purine metabolism; IMP biosynthesis via de novo pathway; 5-formamido-1-(5-phospho-D-ribosyl)imidazole-4-carboxamide from 5-amino-1-(5-phospho-D-ribosyl)imidazole-4-carboxamide (10-formyl THF route): step 1/1.</text>
</comment>
<comment type="catalytic activity">
    <reaction evidence="14">
        <text>(6R)-10-formyltetrahydrofolate + 5-amino-1-(5-phospho-beta-D-ribosyl)imidazole-4-carboxamide = 5-formamido-1-(5-phospho-D-ribosyl)imidazole-4-carboxamide + (6S)-5,6,7,8-tetrahydrofolate</text>
        <dbReference type="Rhea" id="RHEA:22192"/>
        <dbReference type="ChEBI" id="CHEBI:57453"/>
        <dbReference type="ChEBI" id="CHEBI:58467"/>
        <dbReference type="ChEBI" id="CHEBI:58475"/>
        <dbReference type="ChEBI" id="CHEBI:195366"/>
        <dbReference type="EC" id="2.1.2.3"/>
    </reaction>
    <physiologicalReaction direction="left-to-right" evidence="14">
        <dbReference type="Rhea" id="RHEA:22193"/>
    </physiologicalReaction>
</comment>
<dbReference type="InterPro" id="IPR011607">
    <property type="entry name" value="MGS-like_dom"/>
</dbReference>
<comment type="catalytic activity">
    <reaction evidence="15">
        <text>IMP + H2O = 5-formamido-1-(5-phospho-D-ribosyl)imidazole-4-carboxamide</text>
        <dbReference type="Rhea" id="RHEA:18445"/>
        <dbReference type="ChEBI" id="CHEBI:15377"/>
        <dbReference type="ChEBI" id="CHEBI:58053"/>
        <dbReference type="ChEBI" id="CHEBI:58467"/>
        <dbReference type="EC" id="3.5.4.10"/>
    </reaction>
    <physiologicalReaction direction="right-to-left" evidence="15">
        <dbReference type="Rhea" id="RHEA:18447"/>
    </physiologicalReaction>
</comment>
<dbReference type="GO" id="GO:0006189">
    <property type="term" value="P:'de novo' IMP biosynthetic process"/>
    <property type="evidence" value="ECO:0007669"/>
    <property type="project" value="TreeGrafter"/>
</dbReference>
<protein>
    <recommendedName>
        <fullName evidence="7">Bifunctional purine biosynthesis protein ATIC</fullName>
        <ecNumber evidence="5">2.1.2.3</ecNumber>
        <ecNumber evidence="6">3.5.4.10</ecNumber>
    </recommendedName>
    <alternativeName>
        <fullName evidence="12">AICAR transformylase/inosine monophosphate cyclohydrolase</fullName>
    </alternativeName>
</protein>
<dbReference type="PROSITE" id="PS51855">
    <property type="entry name" value="MGS"/>
    <property type="match status" value="1"/>
</dbReference>
<evidence type="ECO:0000259" key="17">
    <source>
        <dbReference type="PROSITE" id="PS51855"/>
    </source>
</evidence>
<dbReference type="Proteomes" id="UP001249851">
    <property type="component" value="Unassembled WGS sequence"/>
</dbReference>
<dbReference type="PANTHER" id="PTHR11692">
    <property type="entry name" value="BIFUNCTIONAL PURINE BIOSYNTHESIS PROTEIN PURH"/>
    <property type="match status" value="1"/>
</dbReference>
<gene>
    <name evidence="18" type="ORF">P5673_018809</name>
</gene>
<dbReference type="InterPro" id="IPR024051">
    <property type="entry name" value="AICAR_Tfase_dup_dom_sf"/>
</dbReference>
<dbReference type="EC" id="2.1.2.3" evidence="5"/>
<dbReference type="GO" id="GO:0004643">
    <property type="term" value="F:phosphoribosylaminoimidazolecarboxamide formyltransferase activity"/>
    <property type="evidence" value="ECO:0007669"/>
    <property type="project" value="UniProtKB-EC"/>
</dbReference>
<dbReference type="FunFam" id="3.40.140.20:FF:000003">
    <property type="entry name" value="Bifunctional purine biosynthesis protein"/>
    <property type="match status" value="1"/>
</dbReference>
<evidence type="ECO:0000256" key="9">
    <source>
        <dbReference type="ARBA" id="ARBA00022755"/>
    </source>
</evidence>
<evidence type="ECO:0000256" key="16">
    <source>
        <dbReference type="SAM" id="MobiDB-lite"/>
    </source>
</evidence>
<reference evidence="18" key="1">
    <citation type="journal article" date="2023" name="G3 (Bethesda)">
        <title>Whole genome assembly and annotation of the endangered Caribbean coral Acropora cervicornis.</title>
        <authorList>
            <person name="Selwyn J.D."/>
            <person name="Vollmer S.V."/>
        </authorList>
    </citation>
    <scope>NUCLEOTIDE SEQUENCE</scope>
    <source>
        <strain evidence="18">K2</strain>
    </source>
</reference>
<dbReference type="EC" id="3.5.4.10" evidence="6"/>
<dbReference type="InterPro" id="IPR016193">
    <property type="entry name" value="Cytidine_deaminase-like"/>
</dbReference>
<evidence type="ECO:0000256" key="8">
    <source>
        <dbReference type="ARBA" id="ARBA00022679"/>
    </source>
</evidence>
<dbReference type="Pfam" id="PF01808">
    <property type="entry name" value="AICARFT_IMPCHas"/>
    <property type="match status" value="1"/>
</dbReference>
<evidence type="ECO:0000313" key="18">
    <source>
        <dbReference type="EMBL" id="KAK2558620.1"/>
    </source>
</evidence>
<accession>A0AAD9V2R5</accession>
<sequence>MYANINRHSTTGNVYPSGVNLQESIDSPPSYSTYSGDLSSSAILSVSDKKGLLEFGRKLHELGFHLIASGGTANKLRSDDIPVRDVSDMTGAPEMLGGRVKTLHPAVHAGILSRLTEADQCDMQKQGYEYIRIVVCNLYPFVKTVSKEDCTVEAAVEEIDIGGVTLLRAAAKNHARVTVICDPGDYDRVAEEISSTDNKDTLPETRAMLALKAFSHTASYDEAIADFFRKKYSEGVSHLPLRYGMNPHQKPAQLFTTEPKLPVTVLNGSPGFINLCDALNSWQLVKELQQSLHLPAAASFKHVSPAGAAVAVPLTPEQAKLCMVDDMIDSLTPLATAYARARGADRMSSFGDWVALSDVCDLPTAKIISREVSDGIIAPGYASDALEVLKKKKGGKYCVLEMDPAYEPPESETRTLFGLKLQQLRNNATINKSVFSNIASKRKELPESALRDLIVASIALKYTQSNSVCYAKDGQGVKRAEMSNAIDVFVNGTVGQDTDKKSWQDMFDDPPELLTEADRREWIATLKGVSLSSDAFFPFRDNIDRAHLSGVEFIASPAGSVADEVCIKAADEHGMTMVLTDIRLFHH</sequence>
<dbReference type="CDD" id="cd01421">
    <property type="entry name" value="IMPCH"/>
    <property type="match status" value="1"/>
</dbReference>
<evidence type="ECO:0000256" key="1">
    <source>
        <dbReference type="ARBA" id="ARBA00000945"/>
    </source>
</evidence>
<dbReference type="PANTHER" id="PTHR11692:SF0">
    <property type="entry name" value="BIFUNCTIONAL PURINE BIOSYNTHESIS PROTEIN ATIC"/>
    <property type="match status" value="1"/>
</dbReference>
<evidence type="ECO:0000256" key="7">
    <source>
        <dbReference type="ARBA" id="ARBA00017905"/>
    </source>
</evidence>
<dbReference type="SUPFAM" id="SSF53927">
    <property type="entry name" value="Cytidine deaminase-like"/>
    <property type="match status" value="1"/>
</dbReference>
<evidence type="ECO:0000256" key="10">
    <source>
        <dbReference type="ARBA" id="ARBA00022801"/>
    </source>
</evidence>
<dbReference type="Gene3D" id="3.40.140.20">
    <property type="match status" value="2"/>
</dbReference>
<proteinExistence type="inferred from homology"/>
<dbReference type="SMART" id="SM00798">
    <property type="entry name" value="AICARFT_IMPCHas"/>
    <property type="match status" value="1"/>
</dbReference>
<comment type="caution">
    <text evidence="18">The sequence shown here is derived from an EMBL/GenBank/DDBJ whole genome shotgun (WGS) entry which is preliminary data.</text>
</comment>
<name>A0AAD9V2R5_ACRCE</name>
<dbReference type="InterPro" id="IPR036914">
    <property type="entry name" value="MGS-like_dom_sf"/>
</dbReference>